<name>A0A562UQ65_9ACTN</name>
<dbReference type="AlphaFoldDB" id="A0A562UQ65"/>
<comment type="caution">
    <text evidence="2">The sequence shown here is derived from an EMBL/GenBank/DDBJ whole genome shotgun (WGS) entry which is preliminary data.</text>
</comment>
<evidence type="ECO:0000313" key="3">
    <source>
        <dbReference type="Proteomes" id="UP000321617"/>
    </source>
</evidence>
<feature type="signal peptide" evidence="1">
    <location>
        <begin position="1"/>
        <end position="24"/>
    </location>
</feature>
<dbReference type="EMBL" id="VLLL01000010">
    <property type="protein sequence ID" value="TWJ07746.1"/>
    <property type="molecule type" value="Genomic_DNA"/>
</dbReference>
<dbReference type="Proteomes" id="UP000321617">
    <property type="component" value="Unassembled WGS sequence"/>
</dbReference>
<keyword evidence="3" id="KW-1185">Reference proteome</keyword>
<dbReference type="PROSITE" id="PS51257">
    <property type="entry name" value="PROKAR_LIPOPROTEIN"/>
    <property type="match status" value="1"/>
</dbReference>
<evidence type="ECO:0000313" key="2">
    <source>
        <dbReference type="EMBL" id="TWJ07746.1"/>
    </source>
</evidence>
<sequence>MWRETRVKRTIGAVVAAAVMAVSAGCDGLGPLGSDAGAPEEAPKTHIVLMSRDGCELLEDITPVQEYLGVTAIRGDGLMSSDYAAQETPSCQGMFDLAAWNDSDRHRGDATVSVSVTTRYTAEEVAGEYRSMIDQLTQGPSPIELEGAQEGEVAGEWDESYFIAGELSDSYHVYLFARYDHWVLRVNLDVSPDPGVAEYERDPERYPDSSAEQMAAYPFTMPELLEWATTEYAPQTQQSILDLFAMSEKASG</sequence>
<reference evidence="2 3" key="1">
    <citation type="journal article" date="2013" name="Stand. Genomic Sci.">
        <title>Genomic Encyclopedia of Type Strains, Phase I: The one thousand microbial genomes (KMG-I) project.</title>
        <authorList>
            <person name="Kyrpides N.C."/>
            <person name="Woyke T."/>
            <person name="Eisen J.A."/>
            <person name="Garrity G."/>
            <person name="Lilburn T.G."/>
            <person name="Beck B.J."/>
            <person name="Whitman W.B."/>
            <person name="Hugenholtz P."/>
            <person name="Klenk H.P."/>
        </authorList>
    </citation>
    <scope>NUCLEOTIDE SEQUENCE [LARGE SCALE GENOMIC DNA]</scope>
    <source>
        <strain evidence="2 3">DSM 45044</strain>
    </source>
</reference>
<organism evidence="2 3">
    <name type="scientific">Stackebrandtia albiflava</name>
    <dbReference type="NCBI Taxonomy" id="406432"/>
    <lineage>
        <taxon>Bacteria</taxon>
        <taxon>Bacillati</taxon>
        <taxon>Actinomycetota</taxon>
        <taxon>Actinomycetes</taxon>
        <taxon>Glycomycetales</taxon>
        <taxon>Glycomycetaceae</taxon>
        <taxon>Stackebrandtia</taxon>
    </lineage>
</organism>
<gene>
    <name evidence="2" type="ORF">LX16_4908</name>
</gene>
<protein>
    <submittedName>
        <fullName evidence="2">Uncharacterized protein</fullName>
    </submittedName>
</protein>
<proteinExistence type="predicted"/>
<keyword evidence="1" id="KW-0732">Signal</keyword>
<accession>A0A562UQ65</accession>
<evidence type="ECO:0000256" key="1">
    <source>
        <dbReference type="SAM" id="SignalP"/>
    </source>
</evidence>
<feature type="chain" id="PRO_5038839958" evidence="1">
    <location>
        <begin position="25"/>
        <end position="252"/>
    </location>
</feature>